<evidence type="ECO:0000313" key="3">
    <source>
        <dbReference type="Proteomes" id="UP000034166"/>
    </source>
</evidence>
<dbReference type="OrthoDB" id="2855396at2"/>
<feature type="domain" description="MEDS" evidence="1">
    <location>
        <begin position="16"/>
        <end position="168"/>
    </location>
</feature>
<sequence>MAIISSPSKKFDQKAHIFYCFEDLERYFENAICFITSGIEKGEQVIFIENEKIFSKLFKELSKILTKKQLAKVQFINNFDYYFSGGRLHPPTTLDYYSKAVEPYYKEDIPFRIWGHVEWGQQENIFSTLETFENKMSAKLSKEEILAVCAYDAKRVTDGLMDMLIDCHDLLMTDRELTSFESDRNNDKLS</sequence>
<gene>
    <name evidence="2" type="ORF">WQ57_14895</name>
</gene>
<evidence type="ECO:0000313" key="2">
    <source>
        <dbReference type="EMBL" id="KKK37241.1"/>
    </source>
</evidence>
<dbReference type="Proteomes" id="UP000034166">
    <property type="component" value="Unassembled WGS sequence"/>
</dbReference>
<dbReference type="Pfam" id="PF14417">
    <property type="entry name" value="MEDS"/>
    <property type="match status" value="1"/>
</dbReference>
<dbReference type="EMBL" id="LAYY01000016">
    <property type="protein sequence ID" value="KKK37241.1"/>
    <property type="molecule type" value="Genomic_DNA"/>
</dbReference>
<keyword evidence="3" id="KW-1185">Reference proteome</keyword>
<dbReference type="InterPro" id="IPR025847">
    <property type="entry name" value="MEDS_domain"/>
</dbReference>
<reference evidence="2 3" key="1">
    <citation type="submission" date="2015-04" db="EMBL/GenBank/DDBJ databases">
        <title>Taxonomic description and genome sequence of Bacillus campisalis sp. nov., a novel member of the genus Bacillus isolated from solar saltern.</title>
        <authorList>
            <person name="Mathan Kumar R."/>
            <person name="Kaur G."/>
            <person name="Kumar A."/>
            <person name="Singh N.K."/>
            <person name="Kaur N."/>
            <person name="Kumar N."/>
            <person name="Mayilraj S."/>
        </authorList>
    </citation>
    <scope>NUCLEOTIDE SEQUENCE [LARGE SCALE GENOMIC DNA]</scope>
    <source>
        <strain evidence="2 3">SA2-6</strain>
    </source>
</reference>
<name>A0A0M2SU57_9BACI</name>
<comment type="caution">
    <text evidence="2">The sequence shown here is derived from an EMBL/GenBank/DDBJ whole genome shotgun (WGS) entry which is preliminary data.</text>
</comment>
<evidence type="ECO:0000259" key="1">
    <source>
        <dbReference type="Pfam" id="PF14417"/>
    </source>
</evidence>
<protein>
    <recommendedName>
        <fullName evidence="1">MEDS domain-containing protein</fullName>
    </recommendedName>
</protein>
<dbReference type="RefSeq" id="WP_046524579.1">
    <property type="nucleotide sequence ID" value="NZ_LAYY01000016.1"/>
</dbReference>
<dbReference type="PATRIC" id="fig|1408103.3.peg.3347"/>
<organism evidence="2 3">
    <name type="scientific">Mesobacillus campisalis</name>
    <dbReference type="NCBI Taxonomy" id="1408103"/>
    <lineage>
        <taxon>Bacteria</taxon>
        <taxon>Bacillati</taxon>
        <taxon>Bacillota</taxon>
        <taxon>Bacilli</taxon>
        <taxon>Bacillales</taxon>
        <taxon>Bacillaceae</taxon>
        <taxon>Mesobacillus</taxon>
    </lineage>
</organism>
<proteinExistence type="predicted"/>
<accession>A0A0M2SU57</accession>
<dbReference type="AlphaFoldDB" id="A0A0M2SU57"/>